<feature type="domain" description="Carbohydrate binding module family 25" evidence="2">
    <location>
        <begin position="160"/>
        <end position="241"/>
    </location>
</feature>
<gene>
    <name evidence="3" type="ORF">BCR32DRAFT_327993</name>
</gene>
<protein>
    <recommendedName>
        <fullName evidence="2">Carbohydrate binding module family 25 domain-containing protein</fullName>
    </recommendedName>
</protein>
<organism evidence="3 4">
    <name type="scientific">Anaeromyces robustus</name>
    <dbReference type="NCBI Taxonomy" id="1754192"/>
    <lineage>
        <taxon>Eukaryota</taxon>
        <taxon>Fungi</taxon>
        <taxon>Fungi incertae sedis</taxon>
        <taxon>Chytridiomycota</taxon>
        <taxon>Chytridiomycota incertae sedis</taxon>
        <taxon>Neocallimastigomycetes</taxon>
        <taxon>Neocallimastigales</taxon>
        <taxon>Neocallimastigaceae</taxon>
        <taxon>Anaeromyces</taxon>
    </lineage>
</organism>
<keyword evidence="4" id="KW-1185">Reference proteome</keyword>
<dbReference type="Gene3D" id="2.60.40.10">
    <property type="entry name" value="Immunoglobulins"/>
    <property type="match status" value="4"/>
</dbReference>
<name>A0A1Y1X344_9FUNG</name>
<feature type="chain" id="PRO_5012688730" description="Carbohydrate binding module family 25 domain-containing protein" evidence="1">
    <location>
        <begin position="25"/>
        <end position="486"/>
    </location>
</feature>
<dbReference type="EMBL" id="MCFG01000165">
    <property type="protein sequence ID" value="ORX79744.1"/>
    <property type="molecule type" value="Genomic_DNA"/>
</dbReference>
<dbReference type="GO" id="GO:2001070">
    <property type="term" value="F:starch binding"/>
    <property type="evidence" value="ECO:0007669"/>
    <property type="project" value="InterPro"/>
</dbReference>
<dbReference type="Pfam" id="PF16738">
    <property type="entry name" value="CBM26"/>
    <property type="match status" value="2"/>
</dbReference>
<sequence length="486" mass="56535">MNFKQNKLFICFTLILIQVFTSFSAPISSKNNKRSYIPTHELYPYPVYFEKPKNWGDKIYAYIYHINGEANSNDKLEEWPGREMITLNKRKNIYETSFAHKHFGEISRIIFTDGKNQTPAAFQEGFPLSRHGYYTTKGLKSLCPQFHYDAENKDTALDCAKYAAIYYNANIKWDKIYAHYQIGNGPWTQVPGKQMTKVHYFANEYAFFVEVGNDNEVTVAFNNGEGDWDNNNGQNYKVKALVENIVNPEALVVRNKNYNAEFYKRSYIPPYDLYTYPVYFEKPKNWGDKIYAYVYHINSEANSNDQLEQWPGREMFTLNKSENIYVTSFAHKHFGEISRIIFTDGKNQIPAALQEGFPLSRHGYYTTKGLKSLCPYYHYDAEIKDTVLDCAKYAAIYYDANIKWDKIYAHYQIGNGPWTQVPGKQMTKVHYFANEYALFVEVGNDNEVTVAFNNGEGDWDNNNGQNYKVKALVDNILNTQALVVRY</sequence>
<evidence type="ECO:0000256" key="1">
    <source>
        <dbReference type="SAM" id="SignalP"/>
    </source>
</evidence>
<feature type="domain" description="Carbohydrate binding module family 25" evidence="2">
    <location>
        <begin position="391"/>
        <end position="472"/>
    </location>
</feature>
<evidence type="ECO:0000313" key="3">
    <source>
        <dbReference type="EMBL" id="ORX79744.1"/>
    </source>
</evidence>
<reference evidence="3 4" key="1">
    <citation type="submission" date="2016-08" db="EMBL/GenBank/DDBJ databases">
        <title>A Parts List for Fungal Cellulosomes Revealed by Comparative Genomics.</title>
        <authorList>
            <consortium name="DOE Joint Genome Institute"/>
            <person name="Haitjema C.H."/>
            <person name="Gilmore S.P."/>
            <person name="Henske J.K."/>
            <person name="Solomon K.V."/>
            <person name="De Groot R."/>
            <person name="Kuo A."/>
            <person name="Mondo S.J."/>
            <person name="Salamov A.A."/>
            <person name="Labutti K."/>
            <person name="Zhao Z."/>
            <person name="Chiniquy J."/>
            <person name="Barry K."/>
            <person name="Brewer H.M."/>
            <person name="Purvine S.O."/>
            <person name="Wright A.T."/>
            <person name="Boxma B."/>
            <person name="Van Alen T."/>
            <person name="Hackstein J.H."/>
            <person name="Baker S.E."/>
            <person name="Grigoriev I.V."/>
            <person name="O'Malley M.A."/>
        </authorList>
    </citation>
    <scope>NUCLEOTIDE SEQUENCE [LARGE SCALE GENOMIC DNA]</scope>
    <source>
        <strain evidence="3 4">S4</strain>
    </source>
</reference>
<evidence type="ECO:0000313" key="4">
    <source>
        <dbReference type="Proteomes" id="UP000193944"/>
    </source>
</evidence>
<dbReference type="SMART" id="SM01066">
    <property type="entry name" value="CBM_25"/>
    <property type="match status" value="2"/>
</dbReference>
<dbReference type="Proteomes" id="UP000193944">
    <property type="component" value="Unassembled WGS sequence"/>
</dbReference>
<dbReference type="AlphaFoldDB" id="A0A1Y1X344"/>
<accession>A0A1Y1X344</accession>
<dbReference type="Pfam" id="PF03423">
    <property type="entry name" value="CBM_25"/>
    <property type="match status" value="2"/>
</dbReference>
<keyword evidence="1" id="KW-0732">Signal</keyword>
<feature type="signal peptide" evidence="1">
    <location>
        <begin position="1"/>
        <end position="24"/>
    </location>
</feature>
<comment type="caution">
    <text evidence="3">The sequence shown here is derived from an EMBL/GenBank/DDBJ whole genome shotgun (WGS) entry which is preliminary data.</text>
</comment>
<evidence type="ECO:0000259" key="2">
    <source>
        <dbReference type="SMART" id="SM01066"/>
    </source>
</evidence>
<dbReference type="InterPro" id="IPR005085">
    <property type="entry name" value="CBM25"/>
</dbReference>
<dbReference type="InterPro" id="IPR031965">
    <property type="entry name" value="CBM26"/>
</dbReference>
<reference evidence="3 4" key="2">
    <citation type="submission" date="2016-08" db="EMBL/GenBank/DDBJ databases">
        <title>Pervasive Adenine N6-methylation of Active Genes in Fungi.</title>
        <authorList>
            <consortium name="DOE Joint Genome Institute"/>
            <person name="Mondo S.J."/>
            <person name="Dannebaum R.O."/>
            <person name="Kuo R.C."/>
            <person name="Labutti K."/>
            <person name="Haridas S."/>
            <person name="Kuo A."/>
            <person name="Salamov A."/>
            <person name="Ahrendt S.R."/>
            <person name="Lipzen A."/>
            <person name="Sullivan W."/>
            <person name="Andreopoulos W.B."/>
            <person name="Clum A."/>
            <person name="Lindquist E."/>
            <person name="Daum C."/>
            <person name="Ramamoorthy G.K."/>
            <person name="Gryganskyi A."/>
            <person name="Culley D."/>
            <person name="Magnuson J.K."/>
            <person name="James T.Y."/>
            <person name="O'Malley M.A."/>
            <person name="Stajich J.E."/>
            <person name="Spatafora J.W."/>
            <person name="Visel A."/>
            <person name="Grigoriev I.V."/>
        </authorList>
    </citation>
    <scope>NUCLEOTIDE SEQUENCE [LARGE SCALE GENOMIC DNA]</scope>
    <source>
        <strain evidence="3 4">S4</strain>
    </source>
</reference>
<proteinExistence type="predicted"/>
<dbReference type="InterPro" id="IPR013783">
    <property type="entry name" value="Ig-like_fold"/>
</dbReference>